<organism evidence="2 3">
    <name type="scientific">Microbotryum intermedium</name>
    <dbReference type="NCBI Taxonomy" id="269621"/>
    <lineage>
        <taxon>Eukaryota</taxon>
        <taxon>Fungi</taxon>
        <taxon>Dikarya</taxon>
        <taxon>Basidiomycota</taxon>
        <taxon>Pucciniomycotina</taxon>
        <taxon>Microbotryomycetes</taxon>
        <taxon>Microbotryales</taxon>
        <taxon>Microbotryaceae</taxon>
        <taxon>Microbotryum</taxon>
    </lineage>
</organism>
<sequence>MQTGDPESPPGAPPPPASAPPTVPIGTEKTQLTNVVGQNQTYAAATTATIASKQTPEQQKQREARSQALPGIMAAIQAVPGNRTDRWVQAIFATKDYPSTAATSLKFSALNATRNIVNPFNHALEVTLSHQSSSRASVKDKGDLVACVQSLLSPDTPICFDTDVPFPEGFEAFTPQIIGLQHSSNLRAGAIHHRITVGFASAEARDAALATPPTLTWHSAKARFAKAHHFHRNMVELRINVGVSGVPPKDAIVSAFQSLVEDLSSKGHVCQLVQVLRVINVDNATAYAHTVGDFSAFVHFDDASLFQHPTTTLRDILPSRMNLRTRGIDVTAIRHDYEKEAACVRCHFVGHVEKCPVVQERKRKEVEELVRKGVREGAGMGAEEGQTEADEQNNDITTTNNNTIIISNTNNISEAVAPGRSLGTNTLESRNRFAGLEVEDGQEDEDVGQEEEGEEDAGGKADDEDSGMDSEASAGVNVIKIEDEEDVEDHRESENDGIDEDEVMKEGTGEGEEEVLTEVEEETATAVEEGTATEVEEEAEQEQEMEQDRINNDAATTTTTVSRESTPREPTLPPLSPTTLAKSLREAEEWDRVQAEHDARARAEEEARVNAQLDAEEPLVRHNFATWDEEDGELRLINIRGTAAKAKKMKMKRSQTVADLSDPSDEPADAKRVVIQAKNRVGKSGGTEGRRVTRSMSAAAAVQVGVTKVDGGKGKGVAEEKRWSDHEPEDDVLPDLPLFEDNITAKGASPSTTQ</sequence>
<feature type="compositionally biased region" description="Acidic residues" evidence="1">
    <location>
        <begin position="437"/>
        <end position="468"/>
    </location>
</feature>
<feature type="region of interest" description="Disordered" evidence="1">
    <location>
        <begin position="376"/>
        <end position="398"/>
    </location>
</feature>
<reference evidence="3" key="1">
    <citation type="submission" date="2016-09" db="EMBL/GenBank/DDBJ databases">
        <authorList>
            <person name="Jeantristanb JTB J.-T."/>
            <person name="Ricardo R."/>
        </authorList>
    </citation>
    <scope>NUCLEOTIDE SEQUENCE [LARGE SCALE GENOMIC DNA]</scope>
</reference>
<feature type="region of interest" description="Disordered" evidence="1">
    <location>
        <begin position="433"/>
        <end position="619"/>
    </location>
</feature>
<evidence type="ECO:0000313" key="2">
    <source>
        <dbReference type="EMBL" id="SCV72408.1"/>
    </source>
</evidence>
<feature type="compositionally biased region" description="Basic and acidic residues" evidence="1">
    <location>
        <begin position="710"/>
        <end position="726"/>
    </location>
</feature>
<proteinExistence type="predicted"/>
<feature type="region of interest" description="Disordered" evidence="1">
    <location>
        <begin position="1"/>
        <end position="26"/>
    </location>
</feature>
<feature type="compositionally biased region" description="Pro residues" evidence="1">
    <location>
        <begin position="7"/>
        <end position="23"/>
    </location>
</feature>
<evidence type="ECO:0000256" key="1">
    <source>
        <dbReference type="SAM" id="MobiDB-lite"/>
    </source>
</evidence>
<feature type="compositionally biased region" description="Acidic residues" evidence="1">
    <location>
        <begin position="534"/>
        <end position="545"/>
    </location>
</feature>
<feature type="compositionally biased region" description="Basic and acidic residues" evidence="1">
    <location>
        <begin position="583"/>
        <end position="608"/>
    </location>
</feature>
<gene>
    <name evidence="2" type="ORF">BQ2448_3945</name>
</gene>
<dbReference type="Proteomes" id="UP000198372">
    <property type="component" value="Unassembled WGS sequence"/>
</dbReference>
<protein>
    <submittedName>
        <fullName evidence="2">BQ2448_3945 protein</fullName>
    </submittedName>
</protein>
<dbReference type="EMBL" id="FMSP01000009">
    <property type="protein sequence ID" value="SCV72408.1"/>
    <property type="molecule type" value="Genomic_DNA"/>
</dbReference>
<feature type="compositionally biased region" description="Acidic residues" evidence="1">
    <location>
        <begin position="495"/>
        <end position="523"/>
    </location>
</feature>
<dbReference type="OrthoDB" id="2539717at2759"/>
<feature type="compositionally biased region" description="Low complexity" evidence="1">
    <location>
        <begin position="524"/>
        <end position="533"/>
    </location>
</feature>
<name>A0A238FMJ0_9BASI</name>
<accession>A0A238FMJ0</accession>
<keyword evidence="3" id="KW-1185">Reference proteome</keyword>
<feature type="region of interest" description="Disordered" evidence="1">
    <location>
        <begin position="644"/>
        <end position="754"/>
    </location>
</feature>
<evidence type="ECO:0000313" key="3">
    <source>
        <dbReference type="Proteomes" id="UP000198372"/>
    </source>
</evidence>
<dbReference type="AlphaFoldDB" id="A0A238FMJ0"/>
<feature type="compositionally biased region" description="Low complexity" evidence="1">
    <location>
        <begin position="554"/>
        <end position="564"/>
    </location>
</feature>